<dbReference type="Proteomes" id="UP001158598">
    <property type="component" value="Chromosome"/>
</dbReference>
<dbReference type="AlphaFoldDB" id="A0AA35UKZ7"/>
<reference evidence="1" key="1">
    <citation type="submission" date="2023-03" db="EMBL/GenBank/DDBJ databases">
        <authorList>
            <person name="Pearce D."/>
        </authorList>
    </citation>
    <scope>NUCLEOTIDE SEQUENCE</scope>
    <source>
        <strain evidence="1">Mc</strain>
    </source>
</reference>
<dbReference type="RefSeq" id="WP_218796950.1">
    <property type="nucleotide sequence ID" value="NZ_CP079097.1"/>
</dbReference>
<dbReference type="EMBL" id="OX458332">
    <property type="protein sequence ID" value="CAI8818850.1"/>
    <property type="molecule type" value="Genomic_DNA"/>
</dbReference>
<proteinExistence type="predicted"/>
<evidence type="ECO:0000313" key="2">
    <source>
        <dbReference type="Proteomes" id="UP001158598"/>
    </source>
</evidence>
<gene>
    <name evidence="1" type="ORF">MCNOR_1905</name>
</gene>
<organism evidence="1 2">
    <name type="scientific">Methylococcus capsulatus</name>
    <dbReference type="NCBI Taxonomy" id="414"/>
    <lineage>
        <taxon>Bacteria</taxon>
        <taxon>Pseudomonadati</taxon>
        <taxon>Pseudomonadota</taxon>
        <taxon>Gammaproteobacteria</taxon>
        <taxon>Methylococcales</taxon>
        <taxon>Methylococcaceae</taxon>
        <taxon>Methylococcus</taxon>
    </lineage>
</organism>
<accession>A0AA35UKZ7</accession>
<protein>
    <submittedName>
        <fullName evidence="1">Uncharacterized protein</fullName>
    </submittedName>
</protein>
<sequence>MSIGLRVRLHGDTAQDLRRLPAVLRTASRRAVGQTARETREAMVRAIGATYGIPLRALRSRRVQAYLRLAGLRGRVWTGHAPIQAAYVGRLRQEDWGSSAGAYLFPGSFVARMQSGHRGIFHRVGHRSLPVLEDVVALPKVPALAEVLATRATLRLAALIREMTQDALPR</sequence>
<name>A0AA35UKZ7_METCP</name>
<evidence type="ECO:0000313" key="1">
    <source>
        <dbReference type="EMBL" id="CAI8818850.1"/>
    </source>
</evidence>